<keyword evidence="16" id="KW-1185">Reference proteome</keyword>
<dbReference type="Proteomes" id="UP000187181">
    <property type="component" value="Unassembled WGS sequence"/>
</dbReference>
<feature type="transmembrane region" description="Helical" evidence="10">
    <location>
        <begin position="295"/>
        <end position="317"/>
    </location>
</feature>
<dbReference type="PANTHER" id="PTHR43373:SF1">
    <property type="entry name" value="NA(+)_H(+) ANTIPORTER SUBUNIT A"/>
    <property type="match status" value="1"/>
</dbReference>
<dbReference type="Pfam" id="PF00662">
    <property type="entry name" value="Proton_antipo_N"/>
    <property type="match status" value="1"/>
</dbReference>
<keyword evidence="4" id="KW-1003">Cell membrane</keyword>
<feature type="transmembrane region" description="Helical" evidence="10">
    <location>
        <begin position="686"/>
        <end position="704"/>
    </location>
</feature>
<dbReference type="AlphaFoldDB" id="A0A1R3WSM5"/>
<feature type="transmembrane region" description="Helical" evidence="10">
    <location>
        <begin position="157"/>
        <end position="181"/>
    </location>
</feature>
<feature type="transmembrane region" description="Helical" evidence="10">
    <location>
        <begin position="70"/>
        <end position="95"/>
    </location>
</feature>
<evidence type="ECO:0000313" key="16">
    <source>
        <dbReference type="Proteomes" id="UP000187181"/>
    </source>
</evidence>
<keyword evidence="6 10" id="KW-1133">Transmembrane helix</keyword>
<dbReference type="InterPro" id="IPR001750">
    <property type="entry name" value="ND/Mrp_TM"/>
</dbReference>
<feature type="transmembrane region" description="Helical" evidence="10">
    <location>
        <begin position="650"/>
        <end position="674"/>
    </location>
</feature>
<dbReference type="NCBIfam" id="NF009287">
    <property type="entry name" value="PRK12647.1"/>
    <property type="match status" value="1"/>
</dbReference>
<feature type="transmembrane region" description="Helical" evidence="10">
    <location>
        <begin position="743"/>
        <end position="761"/>
    </location>
</feature>
<evidence type="ECO:0000256" key="8">
    <source>
        <dbReference type="ARBA" id="ARBA00023136"/>
    </source>
</evidence>
<keyword evidence="2" id="KW-0813">Transport</keyword>
<dbReference type="STRING" id="1317125.SAMN05444128_0916"/>
<feature type="transmembrane region" description="Helical" evidence="10">
    <location>
        <begin position="201"/>
        <end position="217"/>
    </location>
</feature>
<evidence type="ECO:0000256" key="1">
    <source>
        <dbReference type="ARBA" id="ARBA00004651"/>
    </source>
</evidence>
<gene>
    <name evidence="15" type="ORF">SAMN05444128_0916</name>
</gene>
<feature type="domain" description="NADH-Ubiquinone oxidoreductase (complex I) chain 5 N-terminal" evidence="12">
    <location>
        <begin position="63"/>
        <end position="108"/>
    </location>
</feature>
<dbReference type="GO" id="GO:0006811">
    <property type="term" value="P:monoatomic ion transport"/>
    <property type="evidence" value="ECO:0007669"/>
    <property type="project" value="UniProtKB-KW"/>
</dbReference>
<feature type="domain" description="MrpA C-terminal/MbhE" evidence="14">
    <location>
        <begin position="683"/>
        <end position="762"/>
    </location>
</feature>
<dbReference type="RefSeq" id="WP_076666283.1">
    <property type="nucleotide sequence ID" value="NZ_FTPP01000001.1"/>
</dbReference>
<feature type="transmembrane region" description="Helical" evidence="10">
    <location>
        <begin position="625"/>
        <end position="644"/>
    </location>
</feature>
<reference evidence="16" key="1">
    <citation type="submission" date="2017-01" db="EMBL/GenBank/DDBJ databases">
        <authorList>
            <person name="Varghese N."/>
            <person name="Submissions S."/>
        </authorList>
    </citation>
    <scope>NUCLEOTIDE SEQUENCE [LARGE SCALE GENOMIC DNA]</scope>
    <source>
        <strain evidence="16">LP100</strain>
    </source>
</reference>
<dbReference type="PRINTS" id="PR01434">
    <property type="entry name" value="NADHDHGNASE5"/>
</dbReference>
<dbReference type="PANTHER" id="PTHR43373">
    <property type="entry name" value="NA(+)/H(+) ANTIPORTER SUBUNIT"/>
    <property type="match status" value="1"/>
</dbReference>
<dbReference type="InterPro" id="IPR046806">
    <property type="entry name" value="MrpA_C/MbhE"/>
</dbReference>
<dbReference type="Pfam" id="PF00361">
    <property type="entry name" value="Proton_antipo_M"/>
    <property type="match status" value="1"/>
</dbReference>
<dbReference type="GO" id="GO:0005886">
    <property type="term" value="C:plasma membrane"/>
    <property type="evidence" value="ECO:0007669"/>
    <property type="project" value="UniProtKB-SubCell"/>
</dbReference>
<feature type="transmembrane region" description="Helical" evidence="10">
    <location>
        <begin position="365"/>
        <end position="384"/>
    </location>
</feature>
<feature type="transmembrane region" description="Helical" evidence="10">
    <location>
        <begin position="601"/>
        <end position="618"/>
    </location>
</feature>
<evidence type="ECO:0000256" key="3">
    <source>
        <dbReference type="ARBA" id="ARBA00022449"/>
    </source>
</evidence>
<evidence type="ECO:0000259" key="11">
    <source>
        <dbReference type="Pfam" id="PF00361"/>
    </source>
</evidence>
<feature type="transmembrane region" description="Helical" evidence="10">
    <location>
        <begin position="30"/>
        <end position="49"/>
    </location>
</feature>
<evidence type="ECO:0000259" key="12">
    <source>
        <dbReference type="Pfam" id="PF00662"/>
    </source>
</evidence>
<evidence type="ECO:0000256" key="5">
    <source>
        <dbReference type="ARBA" id="ARBA00022692"/>
    </source>
</evidence>
<evidence type="ECO:0000259" key="13">
    <source>
        <dbReference type="Pfam" id="PF13244"/>
    </source>
</evidence>
<keyword evidence="7" id="KW-0406">Ion transport</keyword>
<feature type="transmembrane region" description="Helical" evidence="10">
    <location>
        <begin position="561"/>
        <end position="581"/>
    </location>
</feature>
<accession>A0A1R3WSM5</accession>
<name>A0A1R3WSM5_9BACT</name>
<keyword evidence="3" id="KW-0050">Antiport</keyword>
<feature type="transmembrane region" description="Helical" evidence="10">
    <location>
        <begin position="323"/>
        <end position="344"/>
    </location>
</feature>
<feature type="domain" description="MrpA C-terminal/MbhD" evidence="13">
    <location>
        <begin position="608"/>
        <end position="672"/>
    </location>
</feature>
<feature type="transmembrane region" description="Helical" evidence="10">
    <location>
        <begin position="489"/>
        <end position="513"/>
    </location>
</feature>
<evidence type="ECO:0000259" key="14">
    <source>
        <dbReference type="Pfam" id="PF20501"/>
    </source>
</evidence>
<keyword evidence="8 10" id="KW-0472">Membrane</keyword>
<evidence type="ECO:0000256" key="7">
    <source>
        <dbReference type="ARBA" id="ARBA00023065"/>
    </source>
</evidence>
<dbReference type="GO" id="GO:0015297">
    <property type="term" value="F:antiporter activity"/>
    <property type="evidence" value="ECO:0007669"/>
    <property type="project" value="UniProtKB-KW"/>
</dbReference>
<dbReference type="InterPro" id="IPR025383">
    <property type="entry name" value="MrpA_C/MbhD"/>
</dbReference>
<evidence type="ECO:0000256" key="9">
    <source>
        <dbReference type="RuleBase" id="RU000320"/>
    </source>
</evidence>
<feature type="transmembrane region" description="Helical" evidence="10">
    <location>
        <begin position="404"/>
        <end position="426"/>
    </location>
</feature>
<dbReference type="Pfam" id="PF20501">
    <property type="entry name" value="MbhE"/>
    <property type="match status" value="1"/>
</dbReference>
<evidence type="ECO:0000256" key="10">
    <source>
        <dbReference type="SAM" id="Phobius"/>
    </source>
</evidence>
<protein>
    <submittedName>
        <fullName evidence="15">Multisubunit sodium/proton antiporter, MrpA subunit</fullName>
    </submittedName>
</protein>
<evidence type="ECO:0000313" key="15">
    <source>
        <dbReference type="EMBL" id="SIT80914.1"/>
    </source>
</evidence>
<dbReference type="OrthoDB" id="9807568at2"/>
<feature type="transmembrane region" description="Helical" evidence="10">
    <location>
        <begin position="446"/>
        <end position="469"/>
    </location>
</feature>
<evidence type="ECO:0000256" key="2">
    <source>
        <dbReference type="ARBA" id="ARBA00022448"/>
    </source>
</evidence>
<dbReference type="InterPro" id="IPR001516">
    <property type="entry name" value="Proton_antipo_N"/>
</dbReference>
<dbReference type="EMBL" id="FTPP01000001">
    <property type="protein sequence ID" value="SIT80914.1"/>
    <property type="molecule type" value="Genomic_DNA"/>
</dbReference>
<feature type="transmembrane region" description="Helical" evidence="10">
    <location>
        <begin position="107"/>
        <end position="136"/>
    </location>
</feature>
<proteinExistence type="predicted"/>
<dbReference type="Pfam" id="PF13244">
    <property type="entry name" value="MbhD"/>
    <property type="match status" value="1"/>
</dbReference>
<evidence type="ECO:0000256" key="6">
    <source>
        <dbReference type="ARBA" id="ARBA00022989"/>
    </source>
</evidence>
<dbReference type="InterPro" id="IPR050616">
    <property type="entry name" value="CPA3_Na-H_Antiporter_A"/>
</dbReference>
<keyword evidence="5 9" id="KW-0812">Transmembrane</keyword>
<feature type="domain" description="NADH:quinone oxidoreductase/Mrp antiporter transmembrane" evidence="11">
    <location>
        <begin position="124"/>
        <end position="407"/>
    </location>
</feature>
<evidence type="ECO:0000256" key="4">
    <source>
        <dbReference type="ARBA" id="ARBA00022475"/>
    </source>
</evidence>
<comment type="subcellular location">
    <subcellularLocation>
        <location evidence="1">Cell membrane</location>
        <topology evidence="1">Multi-pass membrane protein</topology>
    </subcellularLocation>
    <subcellularLocation>
        <location evidence="9">Membrane</location>
        <topology evidence="9">Multi-pass membrane protein</topology>
    </subcellularLocation>
</comment>
<organism evidence="15 16">
    <name type="scientific">Pontibacter indicus</name>
    <dbReference type="NCBI Taxonomy" id="1317125"/>
    <lineage>
        <taxon>Bacteria</taxon>
        <taxon>Pseudomonadati</taxon>
        <taxon>Bacteroidota</taxon>
        <taxon>Cytophagia</taxon>
        <taxon>Cytophagales</taxon>
        <taxon>Hymenobacteraceae</taxon>
        <taxon>Pontibacter</taxon>
    </lineage>
</organism>
<feature type="transmembrane region" description="Helical" evidence="10">
    <location>
        <begin position="268"/>
        <end position="288"/>
    </location>
</feature>
<sequence>MFLAILAGFLLAFAAPLLHRWLGKWVVVPMALLPFTIFVYLLTLSPAVLAGNNLGELQAWAPSLNINLHFFLDGLSLLFALLITGFGTLIMLYAGGYLKGHPLLGRFYLYLTLFMTAMLGLVLAGNIMAIFVFWELTSISSYLLIGFNQDKESSRSSALQALLVTGLGGLALMGGLILVGMAGETYTLSELLERGDLVTNHALYLPALVLLLLGAFTKSAQFPFHFWLPNAMAAPTPVSAYLHSATMVKAGVYLLARLTPVMGGTDEWQYTLMIVGGITTVLGALLATQHVDLKAILAYTTISALGLLVTMTGIGTAPAMEAMVVFLLAHALYKGTLFLVAGNVDHATGTRDLTQLTGLSGTMRYTSIAALLAGMSMAGILPFFGFIGKELLYEASLEESPFRWILFAMSFFSGMVFVAVAIALGYGIFWRRSQNPTPLQHPDKPLLYLPPVILASAGLVFGLLPGFFVTPLLRRASEAMLGVEQTFDLALWHGFTLALGLSVLTVLLGYVVYRFSNRLLSYASRFSGLYLFGPANLYQLALRGFMTGATKITATIQNGYLRSYIAAIITAHIALVVLSLWENGPRLELGNNLHLLSQLRMYEIVLLLMIVSALIFLFKSQSRLTSIAIMGIVGYSASLFYILFGAPDVAATQLLIETLTVVIFVLILHKLPVFKYLSHATERYKYVTLSLTFGAVMTYVILIVKQYPLDSQLKAYFGQGSFLLGKGRNIVNVILVDFRAFDTLGEIVVLAVAAIGIMAMLKLRMHKGDKP</sequence>